<dbReference type="Proteomes" id="UP000007014">
    <property type="component" value="Chromosome 12"/>
</dbReference>
<evidence type="ECO:0000256" key="5">
    <source>
        <dbReference type="ARBA" id="ARBA00022884"/>
    </source>
</evidence>
<dbReference type="STRING" id="280699.M1UST0"/>
<feature type="domain" description="Smr" evidence="9">
    <location>
        <begin position="956"/>
        <end position="1029"/>
    </location>
</feature>
<keyword evidence="7" id="KW-0175">Coiled coil</keyword>
<evidence type="ECO:0000256" key="1">
    <source>
        <dbReference type="ARBA" id="ARBA00022730"/>
    </source>
</evidence>
<dbReference type="InterPro" id="IPR045076">
    <property type="entry name" value="MutS"/>
</dbReference>
<feature type="compositionally biased region" description="Low complexity" evidence="8">
    <location>
        <begin position="727"/>
        <end position="746"/>
    </location>
</feature>
<evidence type="ECO:0000313" key="11">
    <source>
        <dbReference type="Proteomes" id="UP000007014"/>
    </source>
</evidence>
<dbReference type="GO" id="GO:0016887">
    <property type="term" value="F:ATP hydrolysis activity"/>
    <property type="evidence" value="ECO:0007669"/>
    <property type="project" value="InterPro"/>
</dbReference>
<keyword evidence="6" id="KW-0238">DNA-binding</keyword>
<reference evidence="10 11" key="2">
    <citation type="journal article" date="2007" name="BMC Biol.">
        <title>A 100%-complete sequence reveals unusually simple genomic features in the hot-spring red alga Cyanidioschyzon merolae.</title>
        <authorList>
            <person name="Nozaki H."/>
            <person name="Takano H."/>
            <person name="Misumi O."/>
            <person name="Terasawa K."/>
            <person name="Matsuzaki M."/>
            <person name="Maruyama S."/>
            <person name="Nishida K."/>
            <person name="Yagisawa F."/>
            <person name="Yoshida Y."/>
            <person name="Fujiwara T."/>
            <person name="Takio S."/>
            <person name="Tamura K."/>
            <person name="Chung S.J."/>
            <person name="Nakamura S."/>
            <person name="Kuroiwa H."/>
            <person name="Tanaka K."/>
            <person name="Sato N."/>
            <person name="Kuroiwa T."/>
        </authorList>
    </citation>
    <scope>NUCLEOTIDE SEQUENCE [LARGE SCALE GENOMIC DNA]</scope>
    <source>
        <strain evidence="10 11">10D</strain>
    </source>
</reference>
<dbReference type="RefSeq" id="XP_005536802.1">
    <property type="nucleotide sequence ID" value="XM_005536745.1"/>
</dbReference>
<dbReference type="SMART" id="SM00463">
    <property type="entry name" value="SMR"/>
    <property type="match status" value="1"/>
</dbReference>
<dbReference type="SMART" id="SM00534">
    <property type="entry name" value="MUTSac"/>
    <property type="match status" value="1"/>
</dbReference>
<dbReference type="SUPFAM" id="SSF48334">
    <property type="entry name" value="DNA repair protein MutS, domain III"/>
    <property type="match status" value="1"/>
</dbReference>
<dbReference type="Pfam" id="PF01713">
    <property type="entry name" value="Smr"/>
    <property type="match status" value="1"/>
</dbReference>
<evidence type="ECO:0000256" key="6">
    <source>
        <dbReference type="ARBA" id="ARBA00023125"/>
    </source>
</evidence>
<evidence type="ECO:0000256" key="2">
    <source>
        <dbReference type="ARBA" id="ARBA00022741"/>
    </source>
</evidence>
<dbReference type="NCBIfam" id="TIGR01069">
    <property type="entry name" value="mutS2"/>
    <property type="match status" value="1"/>
</dbReference>
<keyword evidence="2" id="KW-0547">Nucleotide-binding</keyword>
<keyword evidence="11" id="KW-1185">Reference proteome</keyword>
<keyword evidence="4" id="KW-0067">ATP-binding</keyword>
<evidence type="ECO:0000259" key="9">
    <source>
        <dbReference type="PROSITE" id="PS50828"/>
    </source>
</evidence>
<dbReference type="InterPro" id="IPR036063">
    <property type="entry name" value="Smr_dom_sf"/>
</dbReference>
<dbReference type="InterPro" id="IPR000432">
    <property type="entry name" value="DNA_mismatch_repair_MutS_C"/>
</dbReference>
<dbReference type="InterPro" id="IPR002625">
    <property type="entry name" value="Smr_dom"/>
</dbReference>
<feature type="coiled-coil region" evidence="7">
    <location>
        <begin position="753"/>
        <end position="858"/>
    </location>
</feature>
<dbReference type="HAMAP" id="MF_00092">
    <property type="entry name" value="MutS2"/>
    <property type="match status" value="1"/>
</dbReference>
<dbReference type="GO" id="GO:0030983">
    <property type="term" value="F:mismatched DNA binding"/>
    <property type="evidence" value="ECO:0007669"/>
    <property type="project" value="InterPro"/>
</dbReference>
<dbReference type="InterPro" id="IPR036187">
    <property type="entry name" value="DNA_mismatch_repair_MutS_sf"/>
</dbReference>
<dbReference type="GO" id="GO:0045910">
    <property type="term" value="P:negative regulation of DNA recombination"/>
    <property type="evidence" value="ECO:0007669"/>
    <property type="project" value="InterPro"/>
</dbReference>
<dbReference type="HOGENOM" id="CLU_011252_0_1_1"/>
<dbReference type="PROSITE" id="PS00486">
    <property type="entry name" value="DNA_MISMATCH_REPAIR_2"/>
    <property type="match status" value="1"/>
</dbReference>
<dbReference type="Gene3D" id="3.30.1370.110">
    <property type="match status" value="1"/>
</dbReference>
<feature type="compositionally biased region" description="Basic and acidic residues" evidence="8">
    <location>
        <begin position="928"/>
        <end position="938"/>
    </location>
</feature>
<dbReference type="InterPro" id="IPR005747">
    <property type="entry name" value="MutS2"/>
</dbReference>
<dbReference type="InterPro" id="IPR027417">
    <property type="entry name" value="P-loop_NTPase"/>
</dbReference>
<keyword evidence="5" id="KW-0694">RNA-binding</keyword>
<dbReference type="GeneID" id="16994584"/>
<evidence type="ECO:0000256" key="4">
    <source>
        <dbReference type="ARBA" id="ARBA00022840"/>
    </source>
</evidence>
<organism evidence="10 11">
    <name type="scientific">Cyanidioschyzon merolae (strain NIES-3377 / 10D)</name>
    <name type="common">Unicellular red alga</name>
    <dbReference type="NCBI Taxonomy" id="280699"/>
    <lineage>
        <taxon>Eukaryota</taxon>
        <taxon>Rhodophyta</taxon>
        <taxon>Bangiophyceae</taxon>
        <taxon>Cyanidiales</taxon>
        <taxon>Cyanidiaceae</taxon>
        <taxon>Cyanidioschyzon</taxon>
    </lineage>
</organism>
<dbReference type="InterPro" id="IPR007696">
    <property type="entry name" value="DNA_mismatch_repair_MutS_core"/>
</dbReference>
<dbReference type="SUPFAM" id="SSF160443">
    <property type="entry name" value="SMR domain-like"/>
    <property type="match status" value="1"/>
</dbReference>
<feature type="region of interest" description="Disordered" evidence="8">
    <location>
        <begin position="918"/>
        <end position="943"/>
    </location>
</feature>
<dbReference type="GO" id="GO:0006298">
    <property type="term" value="P:mismatch repair"/>
    <property type="evidence" value="ECO:0007669"/>
    <property type="project" value="InterPro"/>
</dbReference>
<evidence type="ECO:0000256" key="3">
    <source>
        <dbReference type="ARBA" id="ARBA00022801"/>
    </source>
</evidence>
<dbReference type="OMA" id="LVRFPQK"/>
<dbReference type="Gramene" id="CML164CT">
    <property type="protein sequence ID" value="CML164CT"/>
    <property type="gene ID" value="CML164C"/>
</dbReference>
<dbReference type="Pfam" id="PF00488">
    <property type="entry name" value="MutS_V"/>
    <property type="match status" value="1"/>
</dbReference>
<dbReference type="SUPFAM" id="SSF52540">
    <property type="entry name" value="P-loop containing nucleoside triphosphate hydrolases"/>
    <property type="match status" value="1"/>
</dbReference>
<dbReference type="SMART" id="SM00533">
    <property type="entry name" value="MUTSd"/>
    <property type="match status" value="1"/>
</dbReference>
<dbReference type="GO" id="GO:0005524">
    <property type="term" value="F:ATP binding"/>
    <property type="evidence" value="ECO:0007669"/>
    <property type="project" value="UniProtKB-KW"/>
</dbReference>
<dbReference type="PROSITE" id="PS50828">
    <property type="entry name" value="SMR"/>
    <property type="match status" value="1"/>
</dbReference>
<dbReference type="FunFam" id="3.40.50.300:FF:000830">
    <property type="entry name" value="Endonuclease MutS2"/>
    <property type="match status" value="1"/>
</dbReference>
<dbReference type="GO" id="GO:0019843">
    <property type="term" value="F:rRNA binding"/>
    <property type="evidence" value="ECO:0007669"/>
    <property type="project" value="UniProtKB-KW"/>
</dbReference>
<evidence type="ECO:0000256" key="7">
    <source>
        <dbReference type="SAM" id="Coils"/>
    </source>
</evidence>
<sequence>MYIVESSSVISARNWNQTSSTGVSYCQSCQALDAVENRRAKLRASFTLLKTRFCASARIRGYVAGSIYSFSKLHVRCSSVDSGEHGVSQERVHARPNAAFLADVDSVPAAATTAGAAMGVTGENLGQTVVSRESNTASLGMEQVEQVSLVMESTAELLEFGRVLECLSSLALTQTGRQRLLSRGLMIHLLSLTKQQSERLMQLTAEVVTIERRTPTSPFEVLKRLPDVEGLIQRLHKKGNLEGEELLRIANFVQVAANLKKASAECLMDSSSASPDAYMSSPAFDSTSCTNQMHTEPLAVQKCSAELQSILDRVQPVSAAASEIFATLDETGRPRETASDELRVVRTQLQRIKERIKDELQRIIQSKGDALQDRTPTTRYDRQVLAVKATHKRRIPGIVHDYSNTGSTVFVEPHAIVELNSELRRLSRRESAIERDIWNQLSKRLHAASVRLSSTFEALIDIDFSVARARYARHIGASLVRFAADSEMPVDIRGACHPLLLWRSLKSMESVVPIDFHLRGIASAAILTGANAGGKTLAAKTLGLIVLMAKSGIPIPRRHADPNMSPTTLLDEDVTVPYFDRVLADIGDEQSLEQNLSTFSGHIRRIGEILQCATADSLVLLDELGAGTDPAEGAALGIALVRYLVEKKNVRFVFVTTHHSELKTLFFMEPSRYENVSVEFDTDRLEPTYRLLWGVAGRSYALLVARRLGLDHDILQEAENLLERSVGVGSSPDSLPLSPGSGSSSPQNMSRLMEQVEKIRVEQLQNLERARQEAREMERMRQEHEKRLAGLERHRKEAIEEVKRALEAELEQVRQELREALQRLRRNEMASSEGNTLANTLEAKVAEATMALAGLERDDDREINPETVDTNDYVMVPKLGSSPLRVTQKLPDGRIRVALGNLTATIAVQEVVSVQRPTEASTTMATERSPRRRVEAEKPASGLSSPVLVRTDRNTVDLRGMRAHEVESALDSAIDRSVQMGSLWIIHGHGSGRLKSVVREYLRGHPHVDSFQEASPSDGGSGVTVAVLR</sequence>
<dbReference type="EMBL" id="AP006494">
    <property type="protein sequence ID" value="BAM80766.1"/>
    <property type="molecule type" value="Genomic_DNA"/>
</dbReference>
<reference evidence="10 11" key="1">
    <citation type="journal article" date="2004" name="Nature">
        <title>Genome sequence of the ultrasmall unicellular red alga Cyanidioschyzon merolae 10D.</title>
        <authorList>
            <person name="Matsuzaki M."/>
            <person name="Misumi O."/>
            <person name="Shin-i T."/>
            <person name="Maruyama S."/>
            <person name="Takahara M."/>
            <person name="Miyagishima S."/>
            <person name="Mori T."/>
            <person name="Nishida K."/>
            <person name="Yagisawa F."/>
            <person name="Nishida K."/>
            <person name="Yoshida Y."/>
            <person name="Nishimura Y."/>
            <person name="Nakao S."/>
            <person name="Kobayashi T."/>
            <person name="Momoyama Y."/>
            <person name="Higashiyama T."/>
            <person name="Minoda A."/>
            <person name="Sano M."/>
            <person name="Nomoto H."/>
            <person name="Oishi K."/>
            <person name="Hayashi H."/>
            <person name="Ohta F."/>
            <person name="Nishizaka S."/>
            <person name="Haga S."/>
            <person name="Miura S."/>
            <person name="Morishita T."/>
            <person name="Kabeya Y."/>
            <person name="Terasawa K."/>
            <person name="Suzuki Y."/>
            <person name="Ishii Y."/>
            <person name="Asakawa S."/>
            <person name="Takano H."/>
            <person name="Ohta N."/>
            <person name="Kuroiwa H."/>
            <person name="Tanaka K."/>
            <person name="Shimizu N."/>
            <person name="Sugano S."/>
            <person name="Sato N."/>
            <person name="Nozaki H."/>
            <person name="Ogasawara N."/>
            <person name="Kohara Y."/>
            <person name="Kuroiwa T."/>
        </authorList>
    </citation>
    <scope>NUCLEOTIDE SEQUENCE [LARGE SCALE GENOMIC DNA]</scope>
    <source>
        <strain evidence="10 11">10D</strain>
    </source>
</reference>
<evidence type="ECO:0000313" key="10">
    <source>
        <dbReference type="EMBL" id="BAM80766.1"/>
    </source>
</evidence>
<proteinExistence type="inferred from homology"/>
<evidence type="ECO:0000256" key="8">
    <source>
        <dbReference type="SAM" id="MobiDB-lite"/>
    </source>
</evidence>
<keyword evidence="1" id="KW-0699">rRNA-binding</keyword>
<dbReference type="eggNOG" id="ENOG502QRQR">
    <property type="taxonomic scope" value="Eukaryota"/>
</dbReference>
<dbReference type="AlphaFoldDB" id="M1UST0"/>
<feature type="region of interest" description="Disordered" evidence="8">
    <location>
        <begin position="1009"/>
        <end position="1029"/>
    </location>
</feature>
<dbReference type="Gene3D" id="3.40.50.300">
    <property type="entry name" value="P-loop containing nucleotide triphosphate hydrolases"/>
    <property type="match status" value="1"/>
</dbReference>
<dbReference type="GO" id="GO:0140664">
    <property type="term" value="F:ATP-dependent DNA damage sensor activity"/>
    <property type="evidence" value="ECO:0007669"/>
    <property type="project" value="InterPro"/>
</dbReference>
<keyword evidence="3" id="KW-0378">Hydrolase</keyword>
<dbReference type="PANTHER" id="PTHR48466">
    <property type="entry name" value="OS10G0509000 PROTEIN-RELATED"/>
    <property type="match status" value="1"/>
</dbReference>
<dbReference type="PANTHER" id="PTHR48466:SF2">
    <property type="entry name" value="OS10G0509000 PROTEIN"/>
    <property type="match status" value="1"/>
</dbReference>
<feature type="region of interest" description="Disordered" evidence="8">
    <location>
        <begin position="726"/>
        <end position="749"/>
    </location>
</feature>
<dbReference type="Gene3D" id="1.10.1420.10">
    <property type="match status" value="2"/>
</dbReference>
<protein>
    <submittedName>
        <fullName evidence="10">DNA mismatch repair protein MutS, chloroplast</fullName>
    </submittedName>
</protein>
<gene>
    <name evidence="10" type="ORF">CYME_CML164C</name>
</gene>
<dbReference type="OrthoDB" id="1924787at2759"/>
<name>M1UST0_CYAM1</name>
<dbReference type="KEGG" id="cme:CYME_CML164C"/>
<accession>M1UST0</accession>
<feature type="coiled-coil region" evidence="7">
    <location>
        <begin position="335"/>
        <end position="366"/>
    </location>
</feature>
<dbReference type="GO" id="GO:0004519">
    <property type="term" value="F:endonuclease activity"/>
    <property type="evidence" value="ECO:0007669"/>
    <property type="project" value="UniProtKB-KW"/>
</dbReference>